<keyword evidence="6" id="KW-1185">Reference proteome</keyword>
<comment type="caution">
    <text evidence="5">The sequence shown here is derived from an EMBL/GenBank/DDBJ whole genome shotgun (WGS) entry which is preliminary data.</text>
</comment>
<dbReference type="AlphaFoldDB" id="A0A3R9Y860"/>
<dbReference type="EMBL" id="RWKW01000057">
    <property type="protein sequence ID" value="RST85325.1"/>
    <property type="molecule type" value="Genomic_DNA"/>
</dbReference>
<reference evidence="5 6" key="1">
    <citation type="submission" date="2018-12" db="EMBL/GenBank/DDBJ databases">
        <title>Mesorhizobium carbonis sp. nov., isolated from coal mine water.</title>
        <authorList>
            <person name="Xin W."/>
            <person name="Xu Z."/>
            <person name="Xiang F."/>
            <person name="Zhang J."/>
            <person name="Xi L."/>
            <person name="Liu J."/>
        </authorList>
    </citation>
    <scope>NUCLEOTIDE SEQUENCE [LARGE SCALE GENOMIC DNA]</scope>
    <source>
        <strain evidence="5 6">B2.3</strain>
    </source>
</reference>
<keyword evidence="3" id="KW-0732">Signal</keyword>
<feature type="signal peptide" evidence="3">
    <location>
        <begin position="1"/>
        <end position="25"/>
    </location>
</feature>
<protein>
    <submittedName>
        <fullName evidence="5">ABC transporter substrate-binding protein</fullName>
    </submittedName>
</protein>
<evidence type="ECO:0000313" key="5">
    <source>
        <dbReference type="EMBL" id="RST85325.1"/>
    </source>
</evidence>
<dbReference type="GO" id="GO:0043190">
    <property type="term" value="C:ATP-binding cassette (ABC) transporter complex"/>
    <property type="evidence" value="ECO:0007669"/>
    <property type="project" value="InterPro"/>
</dbReference>
<dbReference type="SUPFAM" id="SSF53850">
    <property type="entry name" value="Periplasmic binding protein-like II"/>
    <property type="match status" value="1"/>
</dbReference>
<proteinExistence type="inferred from homology"/>
<dbReference type="GO" id="GO:0030288">
    <property type="term" value="C:outer membrane-bounded periplasmic space"/>
    <property type="evidence" value="ECO:0007669"/>
    <property type="project" value="UniProtKB-ARBA"/>
</dbReference>
<dbReference type="Gene3D" id="3.90.76.10">
    <property type="entry name" value="Dipeptide-binding Protein, Domain 1"/>
    <property type="match status" value="1"/>
</dbReference>
<dbReference type="CDD" id="cd08512">
    <property type="entry name" value="PBP2_NikA_DppA_OppA_like_7"/>
    <property type="match status" value="1"/>
</dbReference>
<dbReference type="GO" id="GO:0015833">
    <property type="term" value="P:peptide transport"/>
    <property type="evidence" value="ECO:0007669"/>
    <property type="project" value="TreeGrafter"/>
</dbReference>
<dbReference type="PANTHER" id="PTHR30290:SF34">
    <property type="entry name" value="ABC TRANSPORTER, PERIPLASMIC OLIGO-PEPTIDE BINDING PROTEIN, PUTATIVE-RELATED"/>
    <property type="match status" value="1"/>
</dbReference>
<evidence type="ECO:0000313" key="6">
    <source>
        <dbReference type="Proteomes" id="UP000278398"/>
    </source>
</evidence>
<dbReference type="InterPro" id="IPR039424">
    <property type="entry name" value="SBP_5"/>
</dbReference>
<dbReference type="PIRSF" id="PIRSF002741">
    <property type="entry name" value="MppA"/>
    <property type="match status" value="1"/>
</dbReference>
<dbReference type="Gene3D" id="3.40.190.10">
    <property type="entry name" value="Periplasmic binding protein-like II"/>
    <property type="match status" value="1"/>
</dbReference>
<name>A0A3R9Y860_9HYPH</name>
<dbReference type="InterPro" id="IPR030678">
    <property type="entry name" value="Peptide/Ni-bd"/>
</dbReference>
<feature type="chain" id="PRO_5018591222" evidence="3">
    <location>
        <begin position="26"/>
        <end position="531"/>
    </location>
</feature>
<evidence type="ECO:0000259" key="4">
    <source>
        <dbReference type="Pfam" id="PF00496"/>
    </source>
</evidence>
<comment type="similarity">
    <text evidence="2">Belongs to the bacterial solute-binding protein 5 family.</text>
</comment>
<organism evidence="5 6">
    <name type="scientific">Aquibium carbonis</name>
    <dbReference type="NCBI Taxonomy" id="2495581"/>
    <lineage>
        <taxon>Bacteria</taxon>
        <taxon>Pseudomonadati</taxon>
        <taxon>Pseudomonadota</taxon>
        <taxon>Alphaproteobacteria</taxon>
        <taxon>Hyphomicrobiales</taxon>
        <taxon>Phyllobacteriaceae</taxon>
        <taxon>Aquibium</taxon>
    </lineage>
</organism>
<evidence type="ECO:0000256" key="2">
    <source>
        <dbReference type="ARBA" id="ARBA00005695"/>
    </source>
</evidence>
<evidence type="ECO:0000256" key="3">
    <source>
        <dbReference type="SAM" id="SignalP"/>
    </source>
</evidence>
<evidence type="ECO:0000256" key="1">
    <source>
        <dbReference type="ARBA" id="ARBA00004418"/>
    </source>
</evidence>
<sequence length="531" mass="57238">MTPIARPFAAALLAATVLTPLAVSAASAQTVLRLDEVAVGELDPGKASDYADSILMFNVYDTLVLPVQGGPGYAPHLAESWEADGNDFVFKLRQDVKFQSGNPLTAEDVVFSFDRMKALGQGLSFVFAKVESAEAVDAGTVRFKLSEAYSPFVASLVRLPILDKALVMENLGEGDGEMKDWGQAFLSANGAGTGAYKVVAHNPQQETVMEKNPDYFLDVADSAPDQVRLRYSLEAATVRTLIAQGEHDISSQWLPPEVLKALAGSGAQMLKETGGGAFYVKMNTAKAPLDDVNCRLALASAFDYSAGIQMVAVADGVAQGSPSTGAIPVGMFGAGETPLVRDLEAAKAHLAACQYKPEDFTLELSWIGEVPIEERFALLMQANFAEIGIKSEIRKVPWALFTELVSKPENTPHISQIFANAVTGDPDTLLFPMYHSTLKGTWQSPENLEDATVDELLVKGRTVTDPEERQATYAALNERLMEIAPTIYGYDRQSLFAASNRVKVPALTDPDKAFGLDGMGFSFRLMEMTGQ</sequence>
<accession>A0A3R9Y860</accession>
<dbReference type="Gene3D" id="3.10.105.10">
    <property type="entry name" value="Dipeptide-binding Protein, Domain 3"/>
    <property type="match status" value="1"/>
</dbReference>
<dbReference type="GO" id="GO:1904680">
    <property type="term" value="F:peptide transmembrane transporter activity"/>
    <property type="evidence" value="ECO:0007669"/>
    <property type="project" value="TreeGrafter"/>
</dbReference>
<dbReference type="OrthoDB" id="9803988at2"/>
<dbReference type="Proteomes" id="UP000278398">
    <property type="component" value="Unassembled WGS sequence"/>
</dbReference>
<feature type="domain" description="Solute-binding protein family 5" evidence="4">
    <location>
        <begin position="73"/>
        <end position="437"/>
    </location>
</feature>
<gene>
    <name evidence="5" type="ORF">EJC49_16285</name>
</gene>
<comment type="subcellular location">
    <subcellularLocation>
        <location evidence="1">Periplasm</location>
    </subcellularLocation>
</comment>
<dbReference type="InterPro" id="IPR000914">
    <property type="entry name" value="SBP_5_dom"/>
</dbReference>
<dbReference type="PANTHER" id="PTHR30290">
    <property type="entry name" value="PERIPLASMIC BINDING COMPONENT OF ABC TRANSPORTER"/>
    <property type="match status" value="1"/>
</dbReference>
<dbReference type="Pfam" id="PF00496">
    <property type="entry name" value="SBP_bac_5"/>
    <property type="match status" value="1"/>
</dbReference>